<organism evidence="1 2">
    <name type="scientific">Leersia perrieri</name>
    <dbReference type="NCBI Taxonomy" id="77586"/>
    <lineage>
        <taxon>Eukaryota</taxon>
        <taxon>Viridiplantae</taxon>
        <taxon>Streptophyta</taxon>
        <taxon>Embryophyta</taxon>
        <taxon>Tracheophyta</taxon>
        <taxon>Spermatophyta</taxon>
        <taxon>Magnoliopsida</taxon>
        <taxon>Liliopsida</taxon>
        <taxon>Poales</taxon>
        <taxon>Poaceae</taxon>
        <taxon>BOP clade</taxon>
        <taxon>Oryzoideae</taxon>
        <taxon>Oryzeae</taxon>
        <taxon>Oryzinae</taxon>
        <taxon>Leersia</taxon>
    </lineage>
</organism>
<dbReference type="Pfam" id="PF03087">
    <property type="entry name" value="BPS1"/>
    <property type="match status" value="1"/>
</dbReference>
<dbReference type="PANTHER" id="PTHR33070:SF120">
    <property type="entry name" value="EXPRESSED PROTEIN"/>
    <property type="match status" value="1"/>
</dbReference>
<name>A0A0D9XPA6_9ORYZ</name>
<dbReference type="InterPro" id="IPR004320">
    <property type="entry name" value="BPS1_pln"/>
</dbReference>
<keyword evidence="2" id="KW-1185">Reference proteome</keyword>
<reference evidence="1" key="3">
    <citation type="submission" date="2015-04" db="UniProtKB">
        <authorList>
            <consortium name="EnsemblPlants"/>
        </authorList>
    </citation>
    <scope>IDENTIFICATION</scope>
</reference>
<evidence type="ECO:0000313" key="1">
    <source>
        <dbReference type="EnsemblPlants" id="LPERR11G03300.1"/>
    </source>
</evidence>
<reference evidence="1 2" key="1">
    <citation type="submission" date="2012-08" db="EMBL/GenBank/DDBJ databases">
        <title>Oryza genome evolution.</title>
        <authorList>
            <person name="Wing R.A."/>
        </authorList>
    </citation>
    <scope>NUCLEOTIDE SEQUENCE</scope>
</reference>
<protein>
    <submittedName>
        <fullName evidence="1">Uncharacterized protein</fullName>
    </submittedName>
</protein>
<evidence type="ECO:0000313" key="2">
    <source>
        <dbReference type="Proteomes" id="UP000032180"/>
    </source>
</evidence>
<dbReference type="Gramene" id="LPERR11G03300.1">
    <property type="protein sequence ID" value="LPERR11G03300.1"/>
    <property type="gene ID" value="LPERR11G03300"/>
</dbReference>
<dbReference type="GO" id="GO:0048367">
    <property type="term" value="P:shoot system development"/>
    <property type="evidence" value="ECO:0007669"/>
    <property type="project" value="InterPro"/>
</dbReference>
<dbReference type="EnsemblPlants" id="LPERR11G03300.1">
    <property type="protein sequence ID" value="LPERR11G03300.1"/>
    <property type="gene ID" value="LPERR11G03300"/>
</dbReference>
<accession>A0A0D9XPA6</accession>
<proteinExistence type="predicted"/>
<sequence>MLVILRDITFPEEDETCQQCSNMPRGVKIILYLMKPRIFFLRTVPLRASKITGMASHQRSASLPSRLHSTESNVEDELQSLRSYIAAPSATIGTMCDGMKRLGDVYSSIEEIMCFPRNAISLSQQKKMVEEELDRSVVLIDLCNAMQENLSELKMNILELQLVLKRRDDAAVQLKFKSFVRMARKTQKPFKKTSSKTTAEYCSLKPERWLSVSLLDCTPGLLMKKIGTPSTSKWSLVSKKFQKRKVVCEEEQLQALERIIGDLEYGTEFLFRRLIQTRVNEKLELSVSEVG</sequence>
<dbReference type="Proteomes" id="UP000032180">
    <property type="component" value="Chromosome 11"/>
</dbReference>
<dbReference type="AlphaFoldDB" id="A0A0D9XPA6"/>
<dbReference type="PANTHER" id="PTHR33070">
    <property type="entry name" value="OS06G0725500 PROTEIN"/>
    <property type="match status" value="1"/>
</dbReference>
<reference evidence="2" key="2">
    <citation type="submission" date="2013-12" db="EMBL/GenBank/DDBJ databases">
        <authorList>
            <person name="Yu Y."/>
            <person name="Lee S."/>
            <person name="de Baynast K."/>
            <person name="Wissotski M."/>
            <person name="Liu L."/>
            <person name="Talag J."/>
            <person name="Goicoechea J."/>
            <person name="Angelova A."/>
            <person name="Jetty R."/>
            <person name="Kudrna D."/>
            <person name="Golser W."/>
            <person name="Rivera L."/>
            <person name="Zhang J."/>
            <person name="Wing R."/>
        </authorList>
    </citation>
    <scope>NUCLEOTIDE SEQUENCE</scope>
</reference>
<dbReference type="GO" id="GO:0048364">
    <property type="term" value="P:root development"/>
    <property type="evidence" value="ECO:0007669"/>
    <property type="project" value="InterPro"/>
</dbReference>